<dbReference type="EMBL" id="AP012342">
    <property type="protein sequence ID" value="BAM07453.1"/>
    <property type="molecule type" value="Genomic_DNA"/>
</dbReference>
<keyword evidence="4" id="KW-1185">Reference proteome</keyword>
<evidence type="ECO:0000256" key="2">
    <source>
        <dbReference type="SAM" id="Phobius"/>
    </source>
</evidence>
<dbReference type="AlphaFoldDB" id="I0IQA4"/>
<dbReference type="RefSeq" id="WP_014449937.1">
    <property type="nucleotide sequence ID" value="NC_017094.1"/>
</dbReference>
<evidence type="ECO:0000313" key="3">
    <source>
        <dbReference type="EMBL" id="BAM07453.1"/>
    </source>
</evidence>
<reference evidence="4" key="2">
    <citation type="submission" date="2012-03" db="EMBL/GenBank/DDBJ databases">
        <title>The complete genome sequence of the pioneer microbe on fresh volcanic deposit, Leptospirillum ferrooxidans strain C2-3.</title>
        <authorList>
            <person name="Fujimura R."/>
            <person name="Sato Y."/>
            <person name="Nishizawa T."/>
            <person name="Nanba K."/>
            <person name="Oshima K."/>
            <person name="Hattori M."/>
            <person name="Kamijo T."/>
            <person name="Ohta H."/>
        </authorList>
    </citation>
    <scope>NUCLEOTIDE SEQUENCE [LARGE SCALE GENOMIC DNA]</scope>
    <source>
        <strain evidence="4">C2-3</strain>
    </source>
</reference>
<dbReference type="PATRIC" id="fig|1162668.3.peg.2108"/>
<dbReference type="KEGG" id="lfc:LFE_1774"/>
<organism evidence="3 4">
    <name type="scientific">Leptospirillum ferrooxidans (strain C2-3)</name>
    <dbReference type="NCBI Taxonomy" id="1162668"/>
    <lineage>
        <taxon>Bacteria</taxon>
        <taxon>Pseudomonadati</taxon>
        <taxon>Nitrospirota</taxon>
        <taxon>Nitrospiria</taxon>
        <taxon>Nitrospirales</taxon>
        <taxon>Nitrospiraceae</taxon>
        <taxon>Leptospirillum</taxon>
    </lineage>
</organism>
<dbReference type="Proteomes" id="UP000007382">
    <property type="component" value="Chromosome"/>
</dbReference>
<accession>I0IQA4</accession>
<keyword evidence="2" id="KW-1133">Transmembrane helix</keyword>
<evidence type="ECO:0000313" key="4">
    <source>
        <dbReference type="Proteomes" id="UP000007382"/>
    </source>
</evidence>
<gene>
    <name evidence="3" type="ordered locus">LFE_1774</name>
</gene>
<keyword evidence="2" id="KW-0812">Transmembrane</keyword>
<keyword evidence="2" id="KW-0472">Membrane</keyword>
<reference evidence="3 4" key="1">
    <citation type="journal article" date="2012" name="J. Bacteriol.">
        <title>Complete Genome Sequence of Leptospirillum ferrooxidans Strain C2-3, Isolated from a Fresh Volcanic Ash Deposit on the Island of Miyake, Japan.</title>
        <authorList>
            <person name="Fujimura R."/>
            <person name="Sato Y."/>
            <person name="Nishizawa T."/>
            <person name="Oshima K."/>
            <person name="Kim S.-W."/>
            <person name="Hattori M."/>
            <person name="Kamijo T."/>
            <person name="Ohta H."/>
        </authorList>
    </citation>
    <scope>NUCLEOTIDE SEQUENCE [LARGE SCALE GENOMIC DNA]</scope>
    <source>
        <strain evidence="3 4">C2-3</strain>
    </source>
</reference>
<feature type="transmembrane region" description="Helical" evidence="2">
    <location>
        <begin position="67"/>
        <end position="88"/>
    </location>
</feature>
<sequence length="215" mass="23283">MTSSPATPPKRDSKEHGEQSRHASKNIDSSAAPNPKDGQSPYQELPDEAFFQPSKPREEPGFSPTAVAVYIVVGLLLVAGIGGSIVGLSGKPLFGKHKIVSERSISTRTTFQSIQGVDWNMNIQMMLSPSVAYFKIHLTGKSPIKYQILGAHYKIGNGSIIPLKLPPTYLLFEPIAPGETSERTLWLGGSPVDSITLDIRVDDGHEVKSANLTFD</sequence>
<name>I0IQA4_LEPFC</name>
<dbReference type="HOGENOM" id="CLU_1281893_0_0_0"/>
<evidence type="ECO:0000256" key="1">
    <source>
        <dbReference type="SAM" id="MobiDB-lite"/>
    </source>
</evidence>
<protein>
    <submittedName>
        <fullName evidence="3">Uncharacterized protein</fullName>
    </submittedName>
</protein>
<feature type="region of interest" description="Disordered" evidence="1">
    <location>
        <begin position="1"/>
        <end position="46"/>
    </location>
</feature>
<proteinExistence type="predicted"/>
<feature type="compositionally biased region" description="Basic and acidic residues" evidence="1">
    <location>
        <begin position="9"/>
        <end position="21"/>
    </location>
</feature>